<organism evidence="3 4">
    <name type="scientific">Hypnocyclicus thermotrophus</name>
    <dbReference type="NCBI Taxonomy" id="1627895"/>
    <lineage>
        <taxon>Bacteria</taxon>
        <taxon>Fusobacteriati</taxon>
        <taxon>Fusobacteriota</taxon>
        <taxon>Fusobacteriia</taxon>
        <taxon>Fusobacteriales</taxon>
        <taxon>Fusobacteriaceae</taxon>
        <taxon>Hypnocyclicus</taxon>
    </lineage>
</organism>
<dbReference type="Gene3D" id="1.20.58.300">
    <property type="entry name" value="FlgN-like"/>
    <property type="match status" value="1"/>
</dbReference>
<evidence type="ECO:0000313" key="4">
    <source>
        <dbReference type="Proteomes" id="UP000294678"/>
    </source>
</evidence>
<dbReference type="SUPFAM" id="SSF140566">
    <property type="entry name" value="FlgN-like"/>
    <property type="match status" value="1"/>
</dbReference>
<dbReference type="Proteomes" id="UP000294678">
    <property type="component" value="Unassembled WGS sequence"/>
</dbReference>
<dbReference type="AlphaFoldDB" id="A0AA46DXL7"/>
<dbReference type="RefSeq" id="WP_134113661.1">
    <property type="nucleotide sequence ID" value="NZ_SOBG01000008.1"/>
</dbReference>
<keyword evidence="4" id="KW-1185">Reference proteome</keyword>
<evidence type="ECO:0000256" key="2">
    <source>
        <dbReference type="SAM" id="Coils"/>
    </source>
</evidence>
<evidence type="ECO:0000313" key="3">
    <source>
        <dbReference type="EMBL" id="TDT68076.1"/>
    </source>
</evidence>
<dbReference type="Pfam" id="PF05130">
    <property type="entry name" value="FlgN"/>
    <property type="match status" value="1"/>
</dbReference>
<gene>
    <name evidence="3" type="ORF">EV215_1797</name>
</gene>
<dbReference type="InterPro" id="IPR036679">
    <property type="entry name" value="FlgN-like_sf"/>
</dbReference>
<keyword evidence="1" id="KW-1005">Bacterial flagellum biogenesis</keyword>
<proteinExistence type="predicted"/>
<keyword evidence="2" id="KW-0175">Coiled coil</keyword>
<dbReference type="InterPro" id="IPR007809">
    <property type="entry name" value="FlgN-like"/>
</dbReference>
<dbReference type="EMBL" id="SOBG01000008">
    <property type="protein sequence ID" value="TDT68076.1"/>
    <property type="molecule type" value="Genomic_DNA"/>
</dbReference>
<sequence>MDKLVEILQKQLEFHKKEYKLACDRFDAIEKNDIKKLNKTILEERELTKNIENLENQRLELFEDKKHIKLIDYINDLADEEIKKKLLNIRTELKSIIEDIVQKNNDCKNIIEISNEMLEKVLKELSGKKEIGYNKYKKKENVSSNNLLNTKI</sequence>
<comment type="caution">
    <text evidence="3">The sequence shown here is derived from an EMBL/GenBank/DDBJ whole genome shotgun (WGS) entry which is preliminary data.</text>
</comment>
<protein>
    <submittedName>
        <fullName evidence="3">FlgN protein</fullName>
    </submittedName>
</protein>
<accession>A0AA46DXL7</accession>
<evidence type="ECO:0000256" key="1">
    <source>
        <dbReference type="ARBA" id="ARBA00022795"/>
    </source>
</evidence>
<name>A0AA46DXL7_9FUSO</name>
<reference evidence="3 4" key="1">
    <citation type="submission" date="2019-03" db="EMBL/GenBank/DDBJ databases">
        <title>Genomic Encyclopedia of Type Strains, Phase IV (KMG-IV): sequencing the most valuable type-strain genomes for metagenomic binning, comparative biology and taxonomic classification.</title>
        <authorList>
            <person name="Goeker M."/>
        </authorList>
    </citation>
    <scope>NUCLEOTIDE SEQUENCE [LARGE SCALE GENOMIC DNA]</scope>
    <source>
        <strain evidence="3 4">DSM 100055</strain>
    </source>
</reference>
<feature type="coiled-coil region" evidence="2">
    <location>
        <begin position="5"/>
        <end position="64"/>
    </location>
</feature>
<dbReference type="GO" id="GO:0044780">
    <property type="term" value="P:bacterial-type flagellum assembly"/>
    <property type="evidence" value="ECO:0007669"/>
    <property type="project" value="InterPro"/>
</dbReference>